<reference evidence="4" key="4">
    <citation type="submission" date="2023-03" db="UniProtKB">
        <authorList>
            <consortium name="EnsemblPlants"/>
        </authorList>
    </citation>
    <scope>IDENTIFICATION</scope>
    <source>
        <strain evidence="4">cv. Chiifu-401-42</strain>
    </source>
</reference>
<reference evidence="3" key="3">
    <citation type="submission" date="2018-11" db="EMBL/GenBank/DDBJ databases">
        <authorList>
            <consortium name="Genoscope - CEA"/>
            <person name="William W."/>
        </authorList>
    </citation>
    <scope>NUCLEOTIDE SEQUENCE</scope>
</reference>
<dbReference type="EMBL" id="LS974620">
    <property type="protein sequence ID" value="CAG7906198.1"/>
    <property type="molecule type" value="Genomic_DNA"/>
</dbReference>
<dbReference type="AlphaFoldDB" id="A0A3P6C0R2"/>
<evidence type="ECO:0000313" key="5">
    <source>
        <dbReference type="Proteomes" id="UP000011750"/>
    </source>
</evidence>
<evidence type="ECO:0000256" key="1">
    <source>
        <dbReference type="SAM" id="MobiDB-lite"/>
    </source>
</evidence>
<reference evidence="5" key="1">
    <citation type="journal article" date="2011" name="Nat. Genet.">
        <title>The genome of the mesopolyploid crop species Brassica rapa.</title>
        <authorList>
            <consortium name="Brassica rapa Genome Sequencing Project Consortium"/>
            <person name="Wang X."/>
            <person name="Wang H."/>
            <person name="Wang J."/>
            <person name="Sun R."/>
            <person name="Wu J."/>
            <person name="Liu S."/>
            <person name="Bai Y."/>
            <person name="Mun J.H."/>
            <person name="Bancroft I."/>
            <person name="Cheng F."/>
            <person name="Huang S."/>
            <person name="Li X."/>
            <person name="Hua W."/>
            <person name="Wang J."/>
            <person name="Wang X."/>
            <person name="Freeling M."/>
            <person name="Pires J.C."/>
            <person name="Paterson A.H."/>
            <person name="Chalhoub B."/>
            <person name="Wang B."/>
            <person name="Hayward A."/>
            <person name="Sharpe A.G."/>
            <person name="Park B.S."/>
            <person name="Weisshaar B."/>
            <person name="Liu B."/>
            <person name="Li B."/>
            <person name="Liu B."/>
            <person name="Tong C."/>
            <person name="Song C."/>
            <person name="Duran C."/>
            <person name="Peng C."/>
            <person name="Geng C."/>
            <person name="Koh C."/>
            <person name="Lin C."/>
            <person name="Edwards D."/>
            <person name="Mu D."/>
            <person name="Shen D."/>
            <person name="Soumpourou E."/>
            <person name="Li F."/>
            <person name="Fraser F."/>
            <person name="Conant G."/>
            <person name="Lassalle G."/>
            <person name="King G.J."/>
            <person name="Bonnema G."/>
            <person name="Tang H."/>
            <person name="Wang H."/>
            <person name="Belcram H."/>
            <person name="Zhou H."/>
            <person name="Hirakawa H."/>
            <person name="Abe H."/>
            <person name="Guo H."/>
            <person name="Wang H."/>
            <person name="Jin H."/>
            <person name="Parkin I.A."/>
            <person name="Batley J."/>
            <person name="Kim J.S."/>
            <person name="Just J."/>
            <person name="Li J."/>
            <person name="Xu J."/>
            <person name="Deng J."/>
            <person name="Kim J.A."/>
            <person name="Li J."/>
            <person name="Yu J."/>
            <person name="Meng J."/>
            <person name="Wang J."/>
            <person name="Min J."/>
            <person name="Poulain J."/>
            <person name="Wang J."/>
            <person name="Hatakeyama K."/>
            <person name="Wu K."/>
            <person name="Wang L."/>
            <person name="Fang L."/>
            <person name="Trick M."/>
            <person name="Links M.G."/>
            <person name="Zhao M."/>
            <person name="Jin M."/>
            <person name="Ramchiary N."/>
            <person name="Drou N."/>
            <person name="Berkman P.J."/>
            <person name="Cai Q."/>
            <person name="Huang Q."/>
            <person name="Li R."/>
            <person name="Tabata S."/>
            <person name="Cheng S."/>
            <person name="Zhang S."/>
            <person name="Zhang S."/>
            <person name="Huang S."/>
            <person name="Sato S."/>
            <person name="Sun S."/>
            <person name="Kwon S.J."/>
            <person name="Choi S.R."/>
            <person name="Lee T.H."/>
            <person name="Fan W."/>
            <person name="Zhao X."/>
            <person name="Tan X."/>
            <person name="Xu X."/>
            <person name="Wang Y."/>
            <person name="Qiu Y."/>
            <person name="Yin Y."/>
            <person name="Li Y."/>
            <person name="Du Y."/>
            <person name="Liao Y."/>
            <person name="Lim Y."/>
            <person name="Narusaka Y."/>
            <person name="Wang Y."/>
            <person name="Wang Z."/>
            <person name="Li Z."/>
            <person name="Wang Z."/>
            <person name="Xiong Z."/>
            <person name="Zhang Z."/>
        </authorList>
    </citation>
    <scope>NUCLEOTIDE SEQUENCE [LARGE SCALE GENOMIC DNA]</scope>
    <source>
        <strain evidence="5">cv. Chiifu-401-42</strain>
    </source>
</reference>
<evidence type="ECO:0000313" key="4">
    <source>
        <dbReference type="EnsemblPlants" id="Bra035367.1-P"/>
    </source>
</evidence>
<gene>
    <name evidence="3" type="ORF">BRAA04T16666Z</name>
    <name evidence="2" type="ORF">BRAPAZ1V2_A04P10990.2</name>
</gene>
<evidence type="ECO:0000313" key="2">
    <source>
        <dbReference type="EMBL" id="CAG7906198.1"/>
    </source>
</evidence>
<dbReference type="EnsemblPlants" id="Bra035367.1">
    <property type="protein sequence ID" value="Bra035367.1-P"/>
    <property type="gene ID" value="Bra035367"/>
</dbReference>
<feature type="region of interest" description="Disordered" evidence="1">
    <location>
        <begin position="1"/>
        <end position="28"/>
    </location>
</feature>
<dbReference type="Proteomes" id="UP000694005">
    <property type="component" value="Chromosome A04"/>
</dbReference>
<accession>M4F2R8</accession>
<accession>A0A3P6C0R2</accession>
<dbReference type="HOGENOM" id="CLU_1973651_0_0_1"/>
<proteinExistence type="predicted"/>
<evidence type="ECO:0000313" key="3">
    <source>
        <dbReference type="EMBL" id="VDD11843.1"/>
    </source>
</evidence>
<organism evidence="3">
    <name type="scientific">Brassica campestris</name>
    <name type="common">Field mustard</name>
    <dbReference type="NCBI Taxonomy" id="3711"/>
    <lineage>
        <taxon>Eukaryota</taxon>
        <taxon>Viridiplantae</taxon>
        <taxon>Streptophyta</taxon>
        <taxon>Embryophyta</taxon>
        <taxon>Tracheophyta</taxon>
        <taxon>Spermatophyta</taxon>
        <taxon>Magnoliopsida</taxon>
        <taxon>eudicotyledons</taxon>
        <taxon>Gunneridae</taxon>
        <taxon>Pentapetalae</taxon>
        <taxon>rosids</taxon>
        <taxon>malvids</taxon>
        <taxon>Brassicales</taxon>
        <taxon>Brassicaceae</taxon>
        <taxon>Brassiceae</taxon>
        <taxon>Brassica</taxon>
    </lineage>
</organism>
<sequence>MSKFNSMAKPSGFHPWKHSVSTSRPRRPSNMEEIAYVLSQIQYQVFLVSGLLNRRCGLLLRYSSEKVLFHRRKSFSGITLNIQADLLTLSWFAAAILDLKMRKVMFEFRRYVSGGALDNPLTHQFAY</sequence>
<dbReference type="Proteomes" id="UP000011750">
    <property type="component" value="Unassembled WGS sequence"/>
</dbReference>
<protein>
    <submittedName>
        <fullName evidence="3 4">Uncharacterized protein</fullName>
    </submittedName>
</protein>
<keyword evidence="5" id="KW-1185">Reference proteome</keyword>
<dbReference type="Gramene" id="Bra035367.1">
    <property type="protein sequence ID" value="Bra035367.1-P"/>
    <property type="gene ID" value="Bra035367"/>
</dbReference>
<name>A0A3P6C0R2_BRACM</name>
<dbReference type="EMBL" id="LR031576">
    <property type="protein sequence ID" value="VDD11843.1"/>
    <property type="molecule type" value="Genomic_DNA"/>
</dbReference>
<reference evidence="5" key="2">
    <citation type="journal article" date="2018" name="Hortic Res">
        <title>Improved Brassica rapa reference genome by single-molecule sequencing and chromosome conformation capture technologies.</title>
        <authorList>
            <person name="Zhang L."/>
            <person name="Cai X."/>
            <person name="Wu J."/>
            <person name="Liu M."/>
            <person name="Grob S."/>
            <person name="Cheng F."/>
            <person name="Liang J."/>
            <person name="Cai C."/>
            <person name="Liu Z."/>
            <person name="Liu B."/>
            <person name="Wang F."/>
            <person name="Li S."/>
            <person name="Liu F."/>
            <person name="Li X."/>
            <person name="Cheng L."/>
            <person name="Yang W."/>
            <person name="Li M.H."/>
            <person name="Grossniklaus U."/>
            <person name="Zheng H."/>
            <person name="Wang X."/>
        </authorList>
    </citation>
    <scope>NUCLEOTIDE SEQUENCE [LARGE SCALE GENOMIC DNA]</scope>
    <source>
        <strain evidence="5">cv. Chiifu-401-42</strain>
    </source>
</reference>
<dbReference type="Gramene" id="A04p10990.2_BraZ1">
    <property type="protein sequence ID" value="A04p10990.2_BraZ1.CDS.1"/>
    <property type="gene ID" value="A04g10990.2_BraZ1"/>
</dbReference>